<name>A0A1R3UCF4_MACMU</name>
<evidence type="ECO:0000256" key="6">
    <source>
        <dbReference type="ARBA" id="ARBA00023157"/>
    </source>
</evidence>
<evidence type="ECO:0000256" key="1">
    <source>
        <dbReference type="ARBA" id="ARBA00022670"/>
    </source>
</evidence>
<keyword evidence="2" id="KW-0732">Signal</keyword>
<dbReference type="InterPro" id="IPR043504">
    <property type="entry name" value="Peptidase_S1_PA_chymotrypsin"/>
</dbReference>
<dbReference type="PROSITE" id="PS00135">
    <property type="entry name" value="TRYPSIN_SER"/>
    <property type="match status" value="1"/>
</dbReference>
<dbReference type="SMART" id="SM00020">
    <property type="entry name" value="Tryp_SPc"/>
    <property type="match status" value="1"/>
</dbReference>
<feature type="transmembrane region" description="Helical" evidence="9">
    <location>
        <begin position="113"/>
        <end position="136"/>
    </location>
</feature>
<dbReference type="PROSITE" id="PS50240">
    <property type="entry name" value="TRYPSIN_DOM"/>
    <property type="match status" value="1"/>
</dbReference>
<dbReference type="InterPro" id="IPR033116">
    <property type="entry name" value="TRYPSIN_SER"/>
</dbReference>
<evidence type="ECO:0000259" key="10">
    <source>
        <dbReference type="PROSITE" id="PS50240"/>
    </source>
</evidence>
<keyword evidence="5" id="KW-0865">Zymogen</keyword>
<dbReference type="GO" id="GO:0004252">
    <property type="term" value="F:serine-type endopeptidase activity"/>
    <property type="evidence" value="ECO:0007669"/>
    <property type="project" value="InterPro"/>
</dbReference>
<proteinExistence type="predicted"/>
<protein>
    <submittedName>
        <fullName evidence="11">Kallikrein A1</fullName>
    </submittedName>
</protein>
<dbReference type="CDD" id="cd00190">
    <property type="entry name" value="Tryp_SPc"/>
    <property type="match status" value="1"/>
</dbReference>
<dbReference type="Gene3D" id="2.40.10.10">
    <property type="entry name" value="Trypsin-like serine proteases"/>
    <property type="match status" value="2"/>
</dbReference>
<evidence type="ECO:0000313" key="11">
    <source>
        <dbReference type="EMBL" id="SFW93220.1"/>
    </source>
</evidence>
<dbReference type="InterPro" id="IPR001254">
    <property type="entry name" value="Trypsin_dom"/>
</dbReference>
<sequence>MKNRGLYPSPVSVSSRACLLCLCPLDQVSMSYGAWCIQGDLVIAEQQVLVLPPLPQLWVWEGVVQLPAAWGGPWSASGCREGRGGVLGNEGFIRLLGEAPQPQAHRLHLDSCVTMWVLVVFLTLSVTWIGAAPLILSRIVGGWECEKHSQPWQVLVASRGRAVCGGVLVHPQWVLTAAHCIRSNSVILLGRHNPYYPEDTGQVFQVSHSFPHPLYNMSLLKNRYLGPGDDSSHDLMLLRLSEPAEITDAVQVLDLPTWEPELGTTCYASGWGSIEPEEHLTPKKLQCVDLHIISNDVCAQVHSQKVTEFMLCAGSWMGGKSTCSGDSGGPLVCDGVLQGITSWGSQPCALPRRPSLYTKVVRYRKWIQDTIMANP</sequence>
<keyword evidence="9" id="KW-0472">Membrane</keyword>
<feature type="domain" description="Peptidase S1" evidence="10">
    <location>
        <begin position="139"/>
        <end position="372"/>
    </location>
</feature>
<accession>A0A1R3UCF4</accession>
<dbReference type="AlphaFoldDB" id="A0A1R3UCF4"/>
<dbReference type="InterPro" id="IPR009003">
    <property type="entry name" value="Peptidase_S1_PA"/>
</dbReference>
<keyword evidence="6" id="KW-1015">Disulfide bond</keyword>
<evidence type="ECO:0000256" key="5">
    <source>
        <dbReference type="ARBA" id="ARBA00023145"/>
    </source>
</evidence>
<keyword evidence="9" id="KW-0812">Transmembrane</keyword>
<dbReference type="FunFam" id="2.40.10.10:FF:000042">
    <property type="entry name" value="Kallikrein 1-related peptidase C9"/>
    <property type="match status" value="1"/>
</dbReference>
<dbReference type="Pfam" id="PF00089">
    <property type="entry name" value="Trypsin"/>
    <property type="match status" value="1"/>
</dbReference>
<dbReference type="InterPro" id="IPR018114">
    <property type="entry name" value="TRYPSIN_HIS"/>
</dbReference>
<dbReference type="PROSITE" id="PS00134">
    <property type="entry name" value="TRYPSIN_HIS"/>
    <property type="match status" value="1"/>
</dbReference>
<reference evidence="11" key="1">
    <citation type="journal article" date="2017" name="Mol. Genet. Metab. Rep.">
        <title>Comparative genomic analysis of eutherian kallikrein genes.</title>
        <authorList>
            <person name="Premzl M."/>
        </authorList>
    </citation>
    <scope>NUCLEOTIDE SEQUENCE</scope>
</reference>
<keyword evidence="4 8" id="KW-0720">Serine protease</keyword>
<dbReference type="InterPro" id="IPR001314">
    <property type="entry name" value="Peptidase_S1A"/>
</dbReference>
<dbReference type="SUPFAM" id="SSF50494">
    <property type="entry name" value="Trypsin-like serine proteases"/>
    <property type="match status" value="1"/>
</dbReference>
<gene>
    <name evidence="11" type="primary">KLNA1</name>
</gene>
<evidence type="ECO:0000256" key="2">
    <source>
        <dbReference type="ARBA" id="ARBA00022729"/>
    </source>
</evidence>
<keyword evidence="9" id="KW-1133">Transmembrane helix</keyword>
<evidence type="ECO:0000256" key="8">
    <source>
        <dbReference type="RuleBase" id="RU363034"/>
    </source>
</evidence>
<reference evidence="11" key="2">
    <citation type="journal article" date="2019" name="Gene Rep">
        <title>Eutherian third-party data gene collections.</title>
        <authorList>
            <person name="Premzl M."/>
        </authorList>
    </citation>
    <scope>NUCLEOTIDE SEQUENCE</scope>
</reference>
<evidence type="ECO:0000256" key="7">
    <source>
        <dbReference type="ARBA" id="ARBA00023180"/>
    </source>
</evidence>
<evidence type="ECO:0000256" key="9">
    <source>
        <dbReference type="SAM" id="Phobius"/>
    </source>
</evidence>
<keyword evidence="1 8" id="KW-0645">Protease</keyword>
<dbReference type="EMBL" id="LT631573">
    <property type="protein sequence ID" value="SFW93220.1"/>
    <property type="molecule type" value="Genomic_DNA"/>
</dbReference>
<dbReference type="GO" id="GO:0006508">
    <property type="term" value="P:proteolysis"/>
    <property type="evidence" value="ECO:0007669"/>
    <property type="project" value="UniProtKB-KW"/>
</dbReference>
<evidence type="ECO:0000256" key="4">
    <source>
        <dbReference type="ARBA" id="ARBA00022825"/>
    </source>
</evidence>
<evidence type="ECO:0000256" key="3">
    <source>
        <dbReference type="ARBA" id="ARBA00022801"/>
    </source>
</evidence>
<dbReference type="PRINTS" id="PR00722">
    <property type="entry name" value="CHYMOTRYPSIN"/>
</dbReference>
<organism evidence="11">
    <name type="scientific">Macaca mulatta</name>
    <name type="common">Rhesus macaque</name>
    <dbReference type="NCBI Taxonomy" id="9544"/>
    <lineage>
        <taxon>Eukaryota</taxon>
        <taxon>Metazoa</taxon>
        <taxon>Chordata</taxon>
        <taxon>Craniata</taxon>
        <taxon>Vertebrata</taxon>
        <taxon>Euteleostomi</taxon>
        <taxon>Mammalia</taxon>
        <taxon>Eutheria</taxon>
        <taxon>Euarchontoglires</taxon>
        <taxon>Primates</taxon>
        <taxon>Haplorrhini</taxon>
        <taxon>Catarrhini</taxon>
        <taxon>Cercopithecidae</taxon>
        <taxon>Cercopithecinae</taxon>
        <taxon>Macaca</taxon>
    </lineage>
</organism>
<dbReference type="PANTHER" id="PTHR24271:SF73">
    <property type="entry name" value="PROSTATE-SPECIFIC ANTIGEN"/>
    <property type="match status" value="1"/>
</dbReference>
<keyword evidence="7" id="KW-0325">Glycoprotein</keyword>
<keyword evidence="3 8" id="KW-0378">Hydrolase</keyword>
<dbReference type="PANTHER" id="PTHR24271">
    <property type="entry name" value="KALLIKREIN-RELATED"/>
    <property type="match status" value="1"/>
</dbReference>